<dbReference type="InParanoid" id="V4S8E1"/>
<dbReference type="KEGG" id="cic:CICLE_v100070362m"/>
<dbReference type="Gramene" id="ESR33156">
    <property type="protein sequence ID" value="ESR33156"/>
    <property type="gene ID" value="CICLE_v100070362mg"/>
</dbReference>
<evidence type="ECO:0000313" key="1">
    <source>
        <dbReference type="EMBL" id="ESR33156.1"/>
    </source>
</evidence>
<dbReference type="Proteomes" id="UP000030687">
    <property type="component" value="Unassembled WGS sequence"/>
</dbReference>
<evidence type="ECO:0000313" key="2">
    <source>
        <dbReference type="Proteomes" id="UP000030687"/>
    </source>
</evidence>
<dbReference type="EMBL" id="KI537036">
    <property type="protein sequence ID" value="ESR33156.1"/>
    <property type="molecule type" value="Genomic_DNA"/>
</dbReference>
<keyword evidence="2" id="KW-1185">Reference proteome</keyword>
<feature type="non-terminal residue" evidence="1">
    <location>
        <position position="1"/>
    </location>
</feature>
<accession>V4S8E1</accession>
<name>V4S8E1_CITCL</name>
<protein>
    <submittedName>
        <fullName evidence="1">Uncharacterized protein</fullName>
    </submittedName>
</protein>
<dbReference type="AlphaFoldDB" id="V4S8E1"/>
<reference evidence="1 2" key="1">
    <citation type="submission" date="2013-10" db="EMBL/GenBank/DDBJ databases">
        <authorList>
            <consortium name="International Citrus Genome Consortium"/>
            <person name="Jenkins J."/>
            <person name="Schmutz J."/>
            <person name="Prochnik S."/>
            <person name="Rokhsar D."/>
            <person name="Gmitter F."/>
            <person name="Ollitrault P."/>
            <person name="Machado M."/>
            <person name="Talon M."/>
            <person name="Wincker P."/>
            <person name="Jaillon O."/>
            <person name="Morgante M."/>
        </authorList>
    </citation>
    <scope>NUCLEOTIDE SEQUENCE</scope>
    <source>
        <strain evidence="2">cv. Clemenules</strain>
    </source>
</reference>
<gene>
    <name evidence="1" type="ORF">CICLE_v100070362mg</name>
</gene>
<sequence length="41" mass="4790">CDPSVCLEWGYRVFRSQMYAFNLSRLAERLRYNIAANGSKC</sequence>
<proteinExistence type="predicted"/>
<organism evidence="1 2">
    <name type="scientific">Citrus clementina</name>
    <name type="common">Clementine</name>
    <name type="synonym">Citrus deliciosa x Citrus sinensis</name>
    <dbReference type="NCBI Taxonomy" id="85681"/>
    <lineage>
        <taxon>Eukaryota</taxon>
        <taxon>Viridiplantae</taxon>
        <taxon>Streptophyta</taxon>
        <taxon>Embryophyta</taxon>
        <taxon>Tracheophyta</taxon>
        <taxon>Spermatophyta</taxon>
        <taxon>Magnoliopsida</taxon>
        <taxon>eudicotyledons</taxon>
        <taxon>Gunneridae</taxon>
        <taxon>Pentapetalae</taxon>
        <taxon>rosids</taxon>
        <taxon>malvids</taxon>
        <taxon>Sapindales</taxon>
        <taxon>Rutaceae</taxon>
        <taxon>Aurantioideae</taxon>
        <taxon>Citrus</taxon>
    </lineage>
</organism>